<gene>
    <name evidence="3" type="ORF">WHR41_05419</name>
</gene>
<sequence>MPLRSSAFARQKLCLDFASLKHANLKGLYVSPVPDEPLQWTAVLSVRKGPYASALLRLSLSFPASYPSAPPAITFAQDVFHPLVAPLTTYTLSSARDSGPVDPRSRLPPGGLVLREGFPEWFAEESESEHGDGRREPHIVEVLHYVRLLFCTPELLDAVPLEAAANPSAWHAWRSYRARVLGEAAPVRVDGGGAGREGSAATQQQQPGGARRPGEWNWSGVWEDRVRKVVAASRAEGVLFGGEGGEVISFAKMDDEALASVMPQIEAVAAGG</sequence>
<feature type="region of interest" description="Disordered" evidence="1">
    <location>
        <begin position="189"/>
        <end position="216"/>
    </location>
</feature>
<dbReference type="CDD" id="cd23814">
    <property type="entry name" value="UEV_AKTIP"/>
    <property type="match status" value="1"/>
</dbReference>
<dbReference type="InterPro" id="IPR016135">
    <property type="entry name" value="UBQ-conjugating_enzyme/RWD"/>
</dbReference>
<feature type="compositionally biased region" description="Low complexity" evidence="1">
    <location>
        <begin position="200"/>
        <end position="210"/>
    </location>
</feature>
<dbReference type="SMART" id="SM00212">
    <property type="entry name" value="UBCc"/>
    <property type="match status" value="1"/>
</dbReference>
<evidence type="ECO:0000259" key="2">
    <source>
        <dbReference type="PROSITE" id="PS50127"/>
    </source>
</evidence>
<evidence type="ECO:0000256" key="1">
    <source>
        <dbReference type="SAM" id="MobiDB-lite"/>
    </source>
</evidence>
<evidence type="ECO:0000313" key="3">
    <source>
        <dbReference type="EMBL" id="KAL1586333.1"/>
    </source>
</evidence>
<reference evidence="3 4" key="1">
    <citation type="journal article" date="2020" name="Microbiol. Resour. Announc.">
        <title>Draft Genome Sequence of a Cladosporium Species Isolated from the Mesophotic Ascidian Didemnum maculosum.</title>
        <authorList>
            <person name="Gioti A."/>
            <person name="Siaperas R."/>
            <person name="Nikolaivits E."/>
            <person name="Le Goff G."/>
            <person name="Ouazzani J."/>
            <person name="Kotoulas G."/>
            <person name="Topakas E."/>
        </authorList>
    </citation>
    <scope>NUCLEOTIDE SEQUENCE [LARGE SCALE GENOMIC DNA]</scope>
    <source>
        <strain evidence="3 4">TM138-S3</strain>
    </source>
</reference>
<evidence type="ECO:0000313" key="4">
    <source>
        <dbReference type="Proteomes" id="UP000803884"/>
    </source>
</evidence>
<dbReference type="EMBL" id="JAAQHG020000015">
    <property type="protein sequence ID" value="KAL1586333.1"/>
    <property type="molecule type" value="Genomic_DNA"/>
</dbReference>
<accession>A0AB34KNE4</accession>
<comment type="caution">
    <text evidence="3">The sequence shown here is derived from an EMBL/GenBank/DDBJ whole genome shotgun (WGS) entry which is preliminary data.</text>
</comment>
<dbReference type="AlphaFoldDB" id="A0AB34KNE4"/>
<keyword evidence="4" id="KW-1185">Reference proteome</keyword>
<dbReference type="Pfam" id="PF00179">
    <property type="entry name" value="UQ_con"/>
    <property type="match status" value="1"/>
</dbReference>
<dbReference type="Proteomes" id="UP000803884">
    <property type="component" value="Unassembled WGS sequence"/>
</dbReference>
<proteinExistence type="predicted"/>
<dbReference type="GeneID" id="96006862"/>
<organism evidence="3 4">
    <name type="scientific">Cladosporium halotolerans</name>
    <dbReference type="NCBI Taxonomy" id="1052096"/>
    <lineage>
        <taxon>Eukaryota</taxon>
        <taxon>Fungi</taxon>
        <taxon>Dikarya</taxon>
        <taxon>Ascomycota</taxon>
        <taxon>Pezizomycotina</taxon>
        <taxon>Dothideomycetes</taxon>
        <taxon>Dothideomycetidae</taxon>
        <taxon>Cladosporiales</taxon>
        <taxon>Cladosporiaceae</taxon>
        <taxon>Cladosporium</taxon>
    </lineage>
</organism>
<dbReference type="PROSITE" id="PS50127">
    <property type="entry name" value="UBC_2"/>
    <property type="match status" value="1"/>
</dbReference>
<name>A0AB34KNE4_9PEZI</name>
<dbReference type="RefSeq" id="XP_069229438.1">
    <property type="nucleotide sequence ID" value="XM_069374024.1"/>
</dbReference>
<dbReference type="InterPro" id="IPR000608">
    <property type="entry name" value="UBC"/>
</dbReference>
<protein>
    <recommendedName>
        <fullName evidence="2">UBC core domain-containing protein</fullName>
    </recommendedName>
</protein>
<dbReference type="Gene3D" id="3.10.110.10">
    <property type="entry name" value="Ubiquitin Conjugating Enzyme"/>
    <property type="match status" value="1"/>
</dbReference>
<dbReference type="SUPFAM" id="SSF54495">
    <property type="entry name" value="UBC-like"/>
    <property type="match status" value="1"/>
</dbReference>
<feature type="domain" description="UBC core" evidence="2">
    <location>
        <begin position="8"/>
        <end position="189"/>
    </location>
</feature>